<dbReference type="GO" id="GO:0006814">
    <property type="term" value="P:sodium ion transport"/>
    <property type="evidence" value="ECO:0007669"/>
    <property type="project" value="UniProtKB-KW"/>
</dbReference>
<feature type="transmembrane region" description="Helical" evidence="10">
    <location>
        <begin position="327"/>
        <end position="351"/>
    </location>
</feature>
<keyword evidence="3" id="KW-0050">Antiport</keyword>
<evidence type="ECO:0000256" key="3">
    <source>
        <dbReference type="ARBA" id="ARBA00022449"/>
    </source>
</evidence>
<dbReference type="Pfam" id="PF00999">
    <property type="entry name" value="Na_H_Exchanger"/>
    <property type="match status" value="1"/>
</dbReference>
<organism evidence="12 13">
    <name type="scientific">Candidatus Harrisonbacteria bacterium CG10_big_fil_rev_8_21_14_0_10_38_8</name>
    <dbReference type="NCBI Taxonomy" id="1974582"/>
    <lineage>
        <taxon>Bacteria</taxon>
        <taxon>Candidatus Harrisoniibacteriota</taxon>
    </lineage>
</organism>
<evidence type="ECO:0000256" key="7">
    <source>
        <dbReference type="ARBA" id="ARBA00023065"/>
    </source>
</evidence>
<dbReference type="PANTHER" id="PTHR43562:SF3">
    <property type="entry name" value="SODIUM ION_PROTON EXCHANGER (EUROFUNG)"/>
    <property type="match status" value="1"/>
</dbReference>
<evidence type="ECO:0000256" key="10">
    <source>
        <dbReference type="SAM" id="Phobius"/>
    </source>
</evidence>
<dbReference type="InterPro" id="IPR038770">
    <property type="entry name" value="Na+/solute_symporter_sf"/>
</dbReference>
<keyword evidence="5 10" id="KW-1133">Transmembrane helix</keyword>
<dbReference type="AlphaFoldDB" id="A0A2M6WJH7"/>
<protein>
    <recommendedName>
        <fullName evidence="11">Cation/H+ exchanger transmembrane domain-containing protein</fullName>
    </recommendedName>
</protein>
<evidence type="ECO:0000256" key="2">
    <source>
        <dbReference type="ARBA" id="ARBA00022448"/>
    </source>
</evidence>
<keyword evidence="6" id="KW-0915">Sodium</keyword>
<reference evidence="13" key="1">
    <citation type="submission" date="2017-09" db="EMBL/GenBank/DDBJ databases">
        <title>Depth-based differentiation of microbial function through sediment-hosted aquifers and enrichment of novel symbionts in the deep terrestrial subsurface.</title>
        <authorList>
            <person name="Probst A.J."/>
            <person name="Ladd B."/>
            <person name="Jarett J.K."/>
            <person name="Geller-Mcgrath D.E."/>
            <person name="Sieber C.M.K."/>
            <person name="Emerson J.B."/>
            <person name="Anantharaman K."/>
            <person name="Thomas B.C."/>
            <person name="Malmstrom R."/>
            <person name="Stieglmeier M."/>
            <person name="Klingl A."/>
            <person name="Woyke T."/>
            <person name="Ryan C.M."/>
            <person name="Banfield J.F."/>
        </authorList>
    </citation>
    <scope>NUCLEOTIDE SEQUENCE [LARGE SCALE GENOMIC DNA]</scope>
</reference>
<feature type="transmembrane region" description="Helical" evidence="10">
    <location>
        <begin position="28"/>
        <end position="49"/>
    </location>
</feature>
<name>A0A2M6WJH7_9BACT</name>
<comment type="subcellular location">
    <subcellularLocation>
        <location evidence="1">Membrane</location>
        <topology evidence="1">Multi-pass membrane protein</topology>
    </subcellularLocation>
</comment>
<evidence type="ECO:0000313" key="13">
    <source>
        <dbReference type="Proteomes" id="UP000229112"/>
    </source>
</evidence>
<keyword evidence="7" id="KW-0406">Ion transport</keyword>
<dbReference type="EMBL" id="PFAY01000027">
    <property type="protein sequence ID" value="PIT92919.1"/>
    <property type="molecule type" value="Genomic_DNA"/>
</dbReference>
<feature type="transmembrane region" description="Helical" evidence="10">
    <location>
        <begin position="145"/>
        <end position="165"/>
    </location>
</feature>
<proteinExistence type="predicted"/>
<dbReference type="PANTHER" id="PTHR43562">
    <property type="entry name" value="NAPA-TYPE SODIUM/HYDROGEN ANTIPORTER"/>
    <property type="match status" value="1"/>
</dbReference>
<dbReference type="GO" id="GO:0016020">
    <property type="term" value="C:membrane"/>
    <property type="evidence" value="ECO:0007669"/>
    <property type="project" value="UniProtKB-SubCell"/>
</dbReference>
<evidence type="ECO:0000256" key="4">
    <source>
        <dbReference type="ARBA" id="ARBA00022692"/>
    </source>
</evidence>
<evidence type="ECO:0000256" key="1">
    <source>
        <dbReference type="ARBA" id="ARBA00004141"/>
    </source>
</evidence>
<evidence type="ECO:0000256" key="8">
    <source>
        <dbReference type="ARBA" id="ARBA00023136"/>
    </source>
</evidence>
<feature type="transmembrane region" description="Helical" evidence="10">
    <location>
        <begin position="291"/>
        <end position="315"/>
    </location>
</feature>
<feature type="transmembrane region" description="Helical" evidence="10">
    <location>
        <begin position="357"/>
        <end position="379"/>
    </location>
</feature>
<keyword evidence="9" id="KW-0739">Sodium transport</keyword>
<dbReference type="GO" id="GO:0015297">
    <property type="term" value="F:antiporter activity"/>
    <property type="evidence" value="ECO:0007669"/>
    <property type="project" value="UniProtKB-KW"/>
</dbReference>
<feature type="transmembrane region" description="Helical" evidence="10">
    <location>
        <begin position="114"/>
        <end position="133"/>
    </location>
</feature>
<accession>A0A2M6WJH7</accession>
<feature type="transmembrane region" description="Helical" evidence="10">
    <location>
        <begin position="215"/>
        <end position="232"/>
    </location>
</feature>
<dbReference type="Proteomes" id="UP000229112">
    <property type="component" value="Unassembled WGS sequence"/>
</dbReference>
<evidence type="ECO:0000256" key="9">
    <source>
        <dbReference type="ARBA" id="ARBA00023201"/>
    </source>
</evidence>
<keyword evidence="8 10" id="KW-0472">Membrane</keyword>
<feature type="transmembrane region" description="Helical" evidence="10">
    <location>
        <begin position="263"/>
        <end position="285"/>
    </location>
</feature>
<evidence type="ECO:0000256" key="6">
    <source>
        <dbReference type="ARBA" id="ARBA00023053"/>
    </source>
</evidence>
<feature type="transmembrane region" description="Helical" evidence="10">
    <location>
        <begin position="86"/>
        <end position="108"/>
    </location>
</feature>
<sequence length="383" mass="41997">MDYFLPFFLVLFASVFSSIFFRKLHLPWVVALIIGGVVIGPTGFDVFVQTPVMEFFGQVGLIFLMFMAGLETNLSNFKSFGGKFSWLAFINGLIPFLVGYGVTQYFGYSTATSVLVGAIFVSSSVSVVIPALESSGIIFGKLGQSVVITTVLQDIASLTLISFILQKTSPLTSLPLALFYLLMFAFMFFIRWLLPKLKWLVADYKTGKSGFEQEVRVVFLALFGIVILFQLIGLHPIVVAFFAGLVLSGSVTDKVLIEKIHTIAYGVFIPAFFIVVGTQTNLGIFRGIEDYSIIWIFTLIILGSALSKFVSGYLGSRMIGFKKMESVFFGVTSMPQLSSTLAVTLTGLSIGLLDQTLVTSLVALTIITSTIAPFLMNWVESRL</sequence>
<feature type="transmembrane region" description="Helical" evidence="10">
    <location>
        <begin position="177"/>
        <end position="194"/>
    </location>
</feature>
<feature type="transmembrane region" description="Helical" evidence="10">
    <location>
        <begin position="6"/>
        <end position="21"/>
    </location>
</feature>
<feature type="domain" description="Cation/H+ exchanger transmembrane" evidence="11">
    <location>
        <begin position="14"/>
        <end position="375"/>
    </location>
</feature>
<evidence type="ECO:0000256" key="5">
    <source>
        <dbReference type="ARBA" id="ARBA00022989"/>
    </source>
</evidence>
<dbReference type="GO" id="GO:1902600">
    <property type="term" value="P:proton transmembrane transport"/>
    <property type="evidence" value="ECO:0007669"/>
    <property type="project" value="InterPro"/>
</dbReference>
<keyword evidence="4 10" id="KW-0812">Transmembrane</keyword>
<dbReference type="InterPro" id="IPR006153">
    <property type="entry name" value="Cation/H_exchanger_TM"/>
</dbReference>
<gene>
    <name evidence="12" type="ORF">COU06_02705</name>
</gene>
<feature type="transmembrane region" description="Helical" evidence="10">
    <location>
        <begin position="55"/>
        <end position="74"/>
    </location>
</feature>
<evidence type="ECO:0000259" key="11">
    <source>
        <dbReference type="Pfam" id="PF00999"/>
    </source>
</evidence>
<evidence type="ECO:0000313" key="12">
    <source>
        <dbReference type="EMBL" id="PIT92919.1"/>
    </source>
</evidence>
<dbReference type="Gene3D" id="1.20.1530.20">
    <property type="match status" value="1"/>
</dbReference>
<keyword evidence="2" id="KW-0813">Transport</keyword>
<comment type="caution">
    <text evidence="12">The sequence shown here is derived from an EMBL/GenBank/DDBJ whole genome shotgun (WGS) entry which is preliminary data.</text>
</comment>